<dbReference type="EMBL" id="FQUW01000018">
    <property type="protein sequence ID" value="SHF21721.1"/>
    <property type="molecule type" value="Genomic_DNA"/>
</dbReference>
<dbReference type="RefSeq" id="WP_073165137.1">
    <property type="nucleotide sequence ID" value="NZ_FQUW01000018.1"/>
</dbReference>
<evidence type="ECO:0000313" key="2">
    <source>
        <dbReference type="Proteomes" id="UP000184196"/>
    </source>
</evidence>
<organism evidence="1 2">
    <name type="scientific">Desulfofundulus australicus DSM 11792</name>
    <dbReference type="NCBI Taxonomy" id="1121425"/>
    <lineage>
        <taxon>Bacteria</taxon>
        <taxon>Bacillati</taxon>
        <taxon>Bacillota</taxon>
        <taxon>Clostridia</taxon>
        <taxon>Eubacteriales</taxon>
        <taxon>Peptococcaceae</taxon>
        <taxon>Desulfofundulus</taxon>
    </lineage>
</organism>
<evidence type="ECO:0000313" key="1">
    <source>
        <dbReference type="EMBL" id="SHF21721.1"/>
    </source>
</evidence>
<dbReference type="Proteomes" id="UP000184196">
    <property type="component" value="Unassembled WGS sequence"/>
</dbReference>
<proteinExistence type="predicted"/>
<accession>A0A1M4ZUR9</accession>
<gene>
    <name evidence="1" type="ORF">SAMN02745218_01714</name>
</gene>
<dbReference type="AlphaFoldDB" id="A0A1M4ZUR9"/>
<name>A0A1M4ZUR9_9FIRM</name>
<dbReference type="OrthoDB" id="9968591at2"/>
<keyword evidence="2" id="KW-1185">Reference proteome</keyword>
<reference evidence="2" key="1">
    <citation type="submission" date="2016-11" db="EMBL/GenBank/DDBJ databases">
        <authorList>
            <person name="Varghese N."/>
            <person name="Submissions S."/>
        </authorList>
    </citation>
    <scope>NUCLEOTIDE SEQUENCE [LARGE SCALE GENOMIC DNA]</scope>
    <source>
        <strain evidence="2">DSM 11792</strain>
    </source>
</reference>
<sequence>MNQCPLAYVDPCSKCAQFGNCCPSQAVHKLIALEKELQDIKALLQELLKRQLQPPDKLQI</sequence>
<protein>
    <submittedName>
        <fullName evidence="1">Uncharacterized protein</fullName>
    </submittedName>
</protein>